<dbReference type="PROSITE" id="PS00484">
    <property type="entry name" value="THYROGLOBULIN_1_1"/>
    <property type="match status" value="1"/>
</dbReference>
<feature type="chain" id="PRO_5044717530" description="Thyroglobulin type-1 domain-containing protein" evidence="3">
    <location>
        <begin position="21"/>
        <end position="186"/>
    </location>
</feature>
<dbReference type="AlphaFoldDB" id="A0AAW0Y8X8"/>
<dbReference type="EMBL" id="JARKIK010000012">
    <property type="protein sequence ID" value="KAK8748459.1"/>
    <property type="molecule type" value="Genomic_DNA"/>
</dbReference>
<dbReference type="Proteomes" id="UP001445076">
    <property type="component" value="Unassembled WGS sequence"/>
</dbReference>
<feature type="domain" description="Thyroglobulin type-1" evidence="4">
    <location>
        <begin position="117"/>
        <end position="186"/>
    </location>
</feature>
<accession>A0AAW0Y8X8</accession>
<dbReference type="Pfam" id="PF00086">
    <property type="entry name" value="Thyroglobulin_1"/>
    <property type="match status" value="1"/>
</dbReference>
<feature type="signal peptide" evidence="3">
    <location>
        <begin position="1"/>
        <end position="20"/>
    </location>
</feature>
<dbReference type="SUPFAM" id="SSF57610">
    <property type="entry name" value="Thyroglobulin type-1 domain"/>
    <property type="match status" value="1"/>
</dbReference>
<evidence type="ECO:0000259" key="4">
    <source>
        <dbReference type="PROSITE" id="PS51162"/>
    </source>
</evidence>
<evidence type="ECO:0000256" key="3">
    <source>
        <dbReference type="SAM" id="SignalP"/>
    </source>
</evidence>
<evidence type="ECO:0000256" key="1">
    <source>
        <dbReference type="ARBA" id="ARBA00023157"/>
    </source>
</evidence>
<evidence type="ECO:0000256" key="2">
    <source>
        <dbReference type="PROSITE-ProRule" id="PRU00500"/>
    </source>
</evidence>
<proteinExistence type="predicted"/>
<comment type="caution">
    <text evidence="2">Lacks conserved residue(s) required for the propagation of feature annotation.</text>
</comment>
<reference evidence="5" key="2">
    <citation type="submission" date="2024-01" db="EMBL/GenBank/DDBJ databases">
        <authorList>
            <person name="He J."/>
            <person name="Wang M."/>
            <person name="Zheng J."/>
            <person name="Liu Z."/>
        </authorList>
    </citation>
    <scope>NUCLEOTIDE SEQUENCE</scope>
    <source>
        <strain evidence="5">ZL_2023a</strain>
        <tissue evidence="5">Muscle</tissue>
    </source>
</reference>
<feature type="non-terminal residue" evidence="5">
    <location>
        <position position="186"/>
    </location>
</feature>
<keyword evidence="3" id="KW-0732">Signal</keyword>
<comment type="caution">
    <text evidence="5">The sequence shown here is derived from an EMBL/GenBank/DDBJ whole genome shotgun (WGS) entry which is preliminary data.</text>
</comment>
<sequence length="186" mass="20050">MVGGVQLAALVMASAALCHASYVQNSILCDDLEAICQEFTDTQQDSNVTKCEENQQQVLNPVTCNCGLMCITNIEEGESCDTSSPAKYPTKLCGPGLECIAKIPYKPETAVCTRNAARKCINETLQYEADQVAGTLGPGRYKPNCDEYGKYAPRQCTPGSTCYCVNENGARLFGEGSISDQDMINC</sequence>
<keyword evidence="6" id="KW-1185">Reference proteome</keyword>
<dbReference type="Gene3D" id="4.10.800.10">
    <property type="entry name" value="Thyroglobulin type-1"/>
    <property type="match status" value="1"/>
</dbReference>
<organism evidence="5 6">
    <name type="scientific">Cherax quadricarinatus</name>
    <name type="common">Australian red claw crayfish</name>
    <dbReference type="NCBI Taxonomy" id="27406"/>
    <lineage>
        <taxon>Eukaryota</taxon>
        <taxon>Metazoa</taxon>
        <taxon>Ecdysozoa</taxon>
        <taxon>Arthropoda</taxon>
        <taxon>Crustacea</taxon>
        <taxon>Multicrustacea</taxon>
        <taxon>Malacostraca</taxon>
        <taxon>Eumalacostraca</taxon>
        <taxon>Eucarida</taxon>
        <taxon>Decapoda</taxon>
        <taxon>Pleocyemata</taxon>
        <taxon>Astacidea</taxon>
        <taxon>Parastacoidea</taxon>
        <taxon>Parastacidae</taxon>
        <taxon>Cherax</taxon>
    </lineage>
</organism>
<keyword evidence="1" id="KW-1015">Disulfide bond</keyword>
<dbReference type="EMBL" id="JARKIK010000012">
    <property type="protein sequence ID" value="KAK8748460.1"/>
    <property type="molecule type" value="Genomic_DNA"/>
</dbReference>
<gene>
    <name evidence="5" type="ORF">OTU49_016158</name>
</gene>
<dbReference type="PROSITE" id="PS51162">
    <property type="entry name" value="THYROGLOBULIN_1_2"/>
    <property type="match status" value="1"/>
</dbReference>
<reference evidence="5 6" key="1">
    <citation type="journal article" date="2024" name="BMC Genomics">
        <title>Genome assembly of redclaw crayfish (Cherax quadricarinatus) provides insights into its immune adaptation and hypoxia tolerance.</title>
        <authorList>
            <person name="Liu Z."/>
            <person name="Zheng J."/>
            <person name="Li H."/>
            <person name="Fang K."/>
            <person name="Wang S."/>
            <person name="He J."/>
            <person name="Zhou D."/>
            <person name="Weng S."/>
            <person name="Chi M."/>
            <person name="Gu Z."/>
            <person name="He J."/>
            <person name="Li F."/>
            <person name="Wang M."/>
        </authorList>
    </citation>
    <scope>NUCLEOTIDE SEQUENCE [LARGE SCALE GENOMIC DNA]</scope>
    <source>
        <strain evidence="5">ZL_2023a</strain>
    </source>
</reference>
<dbReference type="InterPro" id="IPR036857">
    <property type="entry name" value="Thyroglobulin_1_sf"/>
</dbReference>
<name>A0AAW0Y8X8_CHEQU</name>
<evidence type="ECO:0000313" key="5">
    <source>
        <dbReference type="EMBL" id="KAK8748459.1"/>
    </source>
</evidence>
<dbReference type="InterPro" id="IPR000716">
    <property type="entry name" value="Thyroglobulin_1"/>
</dbReference>
<protein>
    <recommendedName>
        <fullName evidence="4">Thyroglobulin type-1 domain-containing protein</fullName>
    </recommendedName>
</protein>
<evidence type="ECO:0000313" key="6">
    <source>
        <dbReference type="Proteomes" id="UP001445076"/>
    </source>
</evidence>
<dbReference type="CDD" id="cd00191">
    <property type="entry name" value="TY"/>
    <property type="match status" value="1"/>
</dbReference>